<name>A0A4C1XL14_EUMVA</name>
<proteinExistence type="predicted"/>
<evidence type="ECO:0000313" key="1">
    <source>
        <dbReference type="EMBL" id="GBP64138.1"/>
    </source>
</evidence>
<accession>A0A4C1XL14</accession>
<dbReference type="OrthoDB" id="10017160at2759"/>
<dbReference type="AlphaFoldDB" id="A0A4C1XL14"/>
<dbReference type="EMBL" id="BGZK01000889">
    <property type="protein sequence ID" value="GBP64138.1"/>
    <property type="molecule type" value="Genomic_DNA"/>
</dbReference>
<organism evidence="1 2">
    <name type="scientific">Eumeta variegata</name>
    <name type="common">Bagworm moth</name>
    <name type="synonym">Eumeta japonica</name>
    <dbReference type="NCBI Taxonomy" id="151549"/>
    <lineage>
        <taxon>Eukaryota</taxon>
        <taxon>Metazoa</taxon>
        <taxon>Ecdysozoa</taxon>
        <taxon>Arthropoda</taxon>
        <taxon>Hexapoda</taxon>
        <taxon>Insecta</taxon>
        <taxon>Pterygota</taxon>
        <taxon>Neoptera</taxon>
        <taxon>Endopterygota</taxon>
        <taxon>Lepidoptera</taxon>
        <taxon>Glossata</taxon>
        <taxon>Ditrysia</taxon>
        <taxon>Tineoidea</taxon>
        <taxon>Psychidae</taxon>
        <taxon>Oiketicinae</taxon>
        <taxon>Eumeta</taxon>
    </lineage>
</organism>
<dbReference type="PANTHER" id="PTHR46060">
    <property type="entry name" value="MARINER MOS1 TRANSPOSASE-LIKE PROTEIN"/>
    <property type="match status" value="1"/>
</dbReference>
<gene>
    <name evidence="1" type="ORF">EVAR_35459_1</name>
</gene>
<evidence type="ECO:0000313" key="2">
    <source>
        <dbReference type="Proteomes" id="UP000299102"/>
    </source>
</evidence>
<dbReference type="STRING" id="151549.A0A4C1XL14"/>
<reference evidence="1 2" key="1">
    <citation type="journal article" date="2019" name="Commun. Biol.">
        <title>The bagworm genome reveals a unique fibroin gene that provides high tensile strength.</title>
        <authorList>
            <person name="Kono N."/>
            <person name="Nakamura H."/>
            <person name="Ohtoshi R."/>
            <person name="Tomita M."/>
            <person name="Numata K."/>
            <person name="Arakawa K."/>
        </authorList>
    </citation>
    <scope>NUCLEOTIDE SEQUENCE [LARGE SCALE GENOMIC DNA]</scope>
</reference>
<dbReference type="PANTHER" id="PTHR46060:SF1">
    <property type="entry name" value="MARINER MOS1 TRANSPOSASE-LIKE PROTEIN"/>
    <property type="match status" value="1"/>
</dbReference>
<dbReference type="Proteomes" id="UP000299102">
    <property type="component" value="Unassembled WGS sequence"/>
</dbReference>
<protein>
    <recommendedName>
        <fullName evidence="3">Mariner Mos1 transposase</fullName>
    </recommendedName>
</protein>
<dbReference type="InterPro" id="IPR052709">
    <property type="entry name" value="Transposase-MT_Hybrid"/>
</dbReference>
<keyword evidence="2" id="KW-1185">Reference proteome</keyword>
<evidence type="ECO:0008006" key="3">
    <source>
        <dbReference type="Google" id="ProtNLM"/>
    </source>
</evidence>
<sequence length="142" mass="16505">MFLTSVESACSGATDFDWFAEFKRGRRSFEDDVKTGRPSIAVAQQNVQAVENLTLEIRIITYLDLEQEIGIGSTLIQTIIHYNISSRKRCSKWVQYELTDEQKDRWVDWCRFITEKYDGGEKNTCTIYLSLTKHDYTNTIAK</sequence>
<comment type="caution">
    <text evidence="1">The sequence shown here is derived from an EMBL/GenBank/DDBJ whole genome shotgun (WGS) entry which is preliminary data.</text>
</comment>